<feature type="signal peptide" evidence="4">
    <location>
        <begin position="1"/>
        <end position="24"/>
    </location>
</feature>
<evidence type="ECO:0000313" key="6">
    <source>
        <dbReference type="EMBL" id="KAH0506900.1"/>
    </source>
</evidence>
<comment type="similarity">
    <text evidence="3">Belongs to the calycin superfamily. Lipocalin family.</text>
</comment>
<keyword evidence="2" id="KW-0964">Secreted</keyword>
<comment type="caution">
    <text evidence="6">The sequence shown here is derived from an EMBL/GenBank/DDBJ whole genome shotgun (WGS) entry which is preliminary data.</text>
</comment>
<dbReference type="Pfam" id="PF15384">
    <property type="entry name" value="PAXX"/>
    <property type="match status" value="1"/>
</dbReference>
<dbReference type="GO" id="GO:0035861">
    <property type="term" value="C:site of double-strand break"/>
    <property type="evidence" value="ECO:0007669"/>
    <property type="project" value="TreeGrafter"/>
</dbReference>
<dbReference type="SUPFAM" id="SSF50814">
    <property type="entry name" value="Lipocalins"/>
    <property type="match status" value="1"/>
</dbReference>
<organism evidence="6 7">
    <name type="scientific">Microtus ochrogaster</name>
    <name type="common">Prairie vole</name>
    <dbReference type="NCBI Taxonomy" id="79684"/>
    <lineage>
        <taxon>Eukaryota</taxon>
        <taxon>Metazoa</taxon>
        <taxon>Chordata</taxon>
        <taxon>Craniata</taxon>
        <taxon>Vertebrata</taxon>
        <taxon>Euteleostomi</taxon>
        <taxon>Mammalia</taxon>
        <taxon>Eutheria</taxon>
        <taxon>Euarchontoglires</taxon>
        <taxon>Glires</taxon>
        <taxon>Rodentia</taxon>
        <taxon>Myomorpha</taxon>
        <taxon>Muroidea</taxon>
        <taxon>Cricetidae</taxon>
        <taxon>Arvicolinae</taxon>
        <taxon>Microtus</taxon>
    </lineage>
</organism>
<evidence type="ECO:0000256" key="4">
    <source>
        <dbReference type="SAM" id="SignalP"/>
    </source>
</evidence>
<dbReference type="InterPro" id="IPR022272">
    <property type="entry name" value="Lipocalin_CS"/>
</dbReference>
<dbReference type="GO" id="GO:0070419">
    <property type="term" value="C:nonhomologous end joining complex"/>
    <property type="evidence" value="ECO:0007669"/>
    <property type="project" value="TreeGrafter"/>
</dbReference>
<evidence type="ECO:0000313" key="7">
    <source>
        <dbReference type="Proteomes" id="UP000710432"/>
    </source>
</evidence>
<dbReference type="PRINTS" id="PR01254">
    <property type="entry name" value="PGNDSYNTHASE"/>
</dbReference>
<dbReference type="Pfam" id="PF00061">
    <property type="entry name" value="Lipocalin"/>
    <property type="match status" value="1"/>
</dbReference>
<comment type="subcellular location">
    <subcellularLocation>
        <location evidence="1">Secreted</location>
    </subcellularLocation>
</comment>
<dbReference type="Gene3D" id="2.40.128.20">
    <property type="match status" value="1"/>
</dbReference>
<evidence type="ECO:0000256" key="1">
    <source>
        <dbReference type="ARBA" id="ARBA00004613"/>
    </source>
</evidence>
<dbReference type="GO" id="GO:0005634">
    <property type="term" value="C:nucleus"/>
    <property type="evidence" value="ECO:0007669"/>
    <property type="project" value="TreeGrafter"/>
</dbReference>
<evidence type="ECO:0000256" key="3">
    <source>
        <dbReference type="RuleBase" id="RU003695"/>
    </source>
</evidence>
<keyword evidence="4" id="KW-0732">Signal</keyword>
<dbReference type="GO" id="GO:0005576">
    <property type="term" value="C:extracellular region"/>
    <property type="evidence" value="ECO:0007669"/>
    <property type="project" value="UniProtKB-SubCell"/>
</dbReference>
<dbReference type="InterPro" id="IPR000566">
    <property type="entry name" value="Lipocln_cytosolic_FA-bd_dom"/>
</dbReference>
<dbReference type="InterPro" id="IPR027873">
    <property type="entry name" value="PAXX"/>
</dbReference>
<protein>
    <submittedName>
        <fullName evidence="6">Prostaglandin-H2 D-isomerase</fullName>
    </submittedName>
</protein>
<dbReference type="GO" id="GO:0060090">
    <property type="term" value="F:molecular adaptor activity"/>
    <property type="evidence" value="ECO:0007669"/>
    <property type="project" value="TreeGrafter"/>
</dbReference>
<name>A0A8J6G9S3_MICOH</name>
<dbReference type="AlphaFoldDB" id="A0A8J6G9S3"/>
<evidence type="ECO:0000259" key="5">
    <source>
        <dbReference type="Pfam" id="PF00061"/>
    </source>
</evidence>
<feature type="chain" id="PRO_5035168799" evidence="4">
    <location>
        <begin position="25"/>
        <end position="392"/>
    </location>
</feature>
<proteinExistence type="inferred from homology"/>
<dbReference type="PROSITE" id="PS00213">
    <property type="entry name" value="LIPOCALIN"/>
    <property type="match status" value="1"/>
</dbReference>
<dbReference type="CDD" id="cd19419">
    <property type="entry name" value="lipocalin_L-PGDS"/>
    <property type="match status" value="1"/>
</dbReference>
<accession>A0A8J6G9S3</accession>
<dbReference type="GO" id="GO:0006303">
    <property type="term" value="P:double-strand break repair via nonhomologous end joining"/>
    <property type="evidence" value="ECO:0007669"/>
    <property type="project" value="InterPro"/>
</dbReference>
<dbReference type="PANTHER" id="PTHR28586">
    <property type="entry name" value="PROTEIN PAXX"/>
    <property type="match status" value="1"/>
</dbReference>
<dbReference type="InterPro" id="IPR054134">
    <property type="entry name" value="PAXX_N"/>
</dbReference>
<dbReference type="CDD" id="cd22286">
    <property type="entry name" value="HD_PAXX_N"/>
    <property type="match status" value="1"/>
</dbReference>
<sequence>MAALHMLWMGLVLLGLLGFPQTRAEGESHGSVQPNFQEDKFLGRWYSAGLASNSSWFREKKSVLFMCKTVVAPSTDGGLNLTSTFLRKNQCETKIMVLQASAVPGQYNYNSPHWGSIHSVSVVETNYDEYALLFSRGTKGPGQDFRMATLYSRTQTVKDKVKEKFTAFSKALGLTEEDIVFLPPPGTAPPRCFVLPSPPTPEVPPRADSGACESPSPYFCAGALSPQLARFLQRNRFAAMAPPPLSPPLSPPLCVLPPGSGPPRFVCYCESEDSGDGDSGDFNLYVTDAAELWSTCFSPDSLATLKTRFGLSGTEDIPSRFRAACQQQAVTVSLQEDRASMTLSGDTSTLAFDLSKVPSPEAAPKLQALTLSLAERVYNLEKRLAGKMYVGT</sequence>
<dbReference type="EMBL" id="JAATJU010023844">
    <property type="protein sequence ID" value="KAH0506900.1"/>
    <property type="molecule type" value="Genomic_DNA"/>
</dbReference>
<dbReference type="InterPro" id="IPR012674">
    <property type="entry name" value="Calycin"/>
</dbReference>
<reference evidence="6" key="1">
    <citation type="submission" date="2020-03" db="EMBL/GenBank/DDBJ databases">
        <title>Studies in the Genomics of Life Span.</title>
        <authorList>
            <person name="Glass D."/>
        </authorList>
    </citation>
    <scope>NUCLEOTIDE SEQUENCE</scope>
    <source>
        <strain evidence="6">LTLLF</strain>
        <tissue evidence="6">Muscle</tissue>
    </source>
</reference>
<evidence type="ECO:0000256" key="2">
    <source>
        <dbReference type="ARBA" id="ARBA00022525"/>
    </source>
</evidence>
<dbReference type="PANTHER" id="PTHR28586:SF1">
    <property type="entry name" value="PROTEIN PAXX"/>
    <property type="match status" value="1"/>
</dbReference>
<dbReference type="Proteomes" id="UP000710432">
    <property type="component" value="Unassembled WGS sequence"/>
</dbReference>
<dbReference type="PRINTS" id="PR00179">
    <property type="entry name" value="LIPOCALIN"/>
</dbReference>
<feature type="domain" description="Lipocalin/cytosolic fatty-acid binding" evidence="5">
    <location>
        <begin position="43"/>
        <end position="183"/>
    </location>
</feature>
<gene>
    <name evidence="6" type="ORF">LTLLF_171235</name>
</gene>